<name>D2XB84_GBMV</name>
<dbReference type="Proteomes" id="UP000029780">
    <property type="component" value="Segment"/>
</dbReference>
<dbReference type="EMBL" id="GU071086">
    <property type="protein sequence ID" value="ADB04211.1"/>
    <property type="molecule type" value="Genomic_DNA"/>
</dbReference>
<organismHost>
    <name type="scientific">Acanthamoeba</name>
    <dbReference type="NCBI Taxonomy" id="5754"/>
</organismHost>
<evidence type="ECO:0000313" key="1">
    <source>
        <dbReference type="EMBL" id="ADB04211.1"/>
    </source>
</evidence>
<gene>
    <name evidence="1" type="ORF">MAR_ORF449</name>
</gene>
<protein>
    <submittedName>
        <fullName evidence="1">Uncharacterized protein</fullName>
    </submittedName>
</protein>
<sequence>MLAGFPLSSFALFERPAVLYRPAFLLAKATKKSFFIELFHHLWRTDFAIRSVQTVVDAFPLL</sequence>
<evidence type="ECO:0000313" key="2">
    <source>
        <dbReference type="Proteomes" id="UP000029780"/>
    </source>
</evidence>
<dbReference type="KEGG" id="vg:8746685"/>
<accession>D2XB84</accession>
<organism evidence="1 2">
    <name type="scientific">Marseillevirus marseillevirus</name>
    <name type="common">GBM</name>
    <dbReference type="NCBI Taxonomy" id="694581"/>
    <lineage>
        <taxon>Viruses</taxon>
        <taxon>Varidnaviria</taxon>
        <taxon>Bamfordvirae</taxon>
        <taxon>Nucleocytoviricota</taxon>
        <taxon>Megaviricetes</taxon>
        <taxon>Pimascovirales</taxon>
        <taxon>Pimascovirales incertae sedis</taxon>
        <taxon>Marseilleviridae</taxon>
        <taxon>Marseillevirus</taxon>
        <taxon>Marseillevirus massiliense</taxon>
    </lineage>
</organism>
<dbReference type="GeneID" id="8746685"/>
<proteinExistence type="predicted"/>
<keyword evidence="2" id="KW-1185">Reference proteome</keyword>
<dbReference type="RefSeq" id="YP_003407173.1">
    <property type="nucleotide sequence ID" value="NC_013756.1"/>
</dbReference>
<reference evidence="1 2" key="1">
    <citation type="journal article" date="2009" name="Proc. Natl. Acad. Sci. U.S.A.">
        <title>Giant Marseillevirus highlights the role of amoebae as a melting pot in emergence of chimeric microorganisms.</title>
        <authorList>
            <person name="Boyer M."/>
            <person name="Yutin N."/>
            <person name="Pagnier I."/>
            <person name="Barrassi L."/>
            <person name="Fournous G."/>
            <person name="Espinosa L."/>
            <person name="Robert C."/>
            <person name="Azza S."/>
            <person name="Sun S."/>
            <person name="Rossmann M.G."/>
            <person name="Suzan-Monti M."/>
            <person name="La Scola B."/>
            <person name="Koonin E.V."/>
            <person name="Raoult D."/>
        </authorList>
    </citation>
    <scope>NUCLEOTIDE SEQUENCE [LARGE SCALE GENOMIC DNA]</scope>
    <source>
        <strain evidence="1 2">T19</strain>
    </source>
</reference>